<dbReference type="PANTHER" id="PTHR30461:SF23">
    <property type="entry name" value="DNA RECOMBINASE-RELATED"/>
    <property type="match status" value="1"/>
</dbReference>
<evidence type="ECO:0000313" key="2">
    <source>
        <dbReference type="EMBL" id="WSE32282.1"/>
    </source>
</evidence>
<dbReference type="EMBL" id="CP142149">
    <property type="protein sequence ID" value="WSE32282.1"/>
    <property type="molecule type" value="Genomic_DNA"/>
</dbReference>
<protein>
    <submittedName>
        <fullName evidence="2">Recombinase family protein</fullName>
    </submittedName>
</protein>
<dbReference type="Proteomes" id="UP001330812">
    <property type="component" value="Chromosome"/>
</dbReference>
<name>A0ABZ1IED5_9PSEU</name>
<organism evidence="2 3">
    <name type="scientific">Amycolatopsis rhabdoformis</name>
    <dbReference type="NCBI Taxonomy" id="1448059"/>
    <lineage>
        <taxon>Bacteria</taxon>
        <taxon>Bacillati</taxon>
        <taxon>Actinomycetota</taxon>
        <taxon>Actinomycetes</taxon>
        <taxon>Pseudonocardiales</taxon>
        <taxon>Pseudonocardiaceae</taxon>
        <taxon>Amycolatopsis</taxon>
    </lineage>
</organism>
<sequence>MAADFDTDPWATLDGLLGVQAVEPLDDGIGGVAFYGRCSTEDNQDPETSRGWQLGNARKFVEPVGGRVVAEYFDIGQSRSVPWDRRREAAQLLAALKDPRREWSAVVVGEGTRCWFGNQFSLIAPRFAAYGVDLWVPELGGKFDPRNPSHKMLMSVLGGMSESERQHVQARVRAAMDAQVVNEGRHQGGRAPYGYVVVDAGPHPNPRKAAEGFRLRVLEIEEETAAIVRRIFDEYLNGKGDRAIANGLNRDGIVCPSARRPEQNRHRLADGWQGSTVRSIMENPRYTGYAFFGRWARQEMLLDPDDVAAGHVTRFRRAAPDRVVRSRKPAHPAIISVEDFTAVQLSRRSRAAGGLEARRKLERGPKATKWTYAFRGRVRCMHCQRKMEGTPRGSRIYYRCAARTLVPGSPALAEHPKNIYLPEAALMEPLNTYINHAFSEDQRDQTVKAMLGVAEDVNVNPERTADAQRRLTQAKTRLTRLAQAIEAGADPMALIEPLNRAKEERDAAEEQLARTPAGASLTRGDVEALVDSLADAGRQVLHASPTRLQELYEEIGLELVFNAKERMVDVTIRPPRRVSACVRGGT</sequence>
<gene>
    <name evidence="2" type="ORF">VSH64_09190</name>
</gene>
<dbReference type="RefSeq" id="WP_326835090.1">
    <property type="nucleotide sequence ID" value="NZ_CP142149.1"/>
</dbReference>
<evidence type="ECO:0000259" key="1">
    <source>
        <dbReference type="PROSITE" id="PS51737"/>
    </source>
</evidence>
<proteinExistence type="predicted"/>
<dbReference type="InterPro" id="IPR036162">
    <property type="entry name" value="Resolvase-like_N_sf"/>
</dbReference>
<dbReference type="Pfam" id="PF00239">
    <property type="entry name" value="Resolvase"/>
    <property type="match status" value="1"/>
</dbReference>
<dbReference type="Pfam" id="PF07508">
    <property type="entry name" value="Recombinase"/>
    <property type="match status" value="1"/>
</dbReference>
<dbReference type="Gene3D" id="3.40.50.1390">
    <property type="entry name" value="Resolvase, N-terminal catalytic domain"/>
    <property type="match status" value="1"/>
</dbReference>
<feature type="domain" description="Recombinase" evidence="1">
    <location>
        <begin position="192"/>
        <end position="354"/>
    </location>
</feature>
<dbReference type="InterPro" id="IPR038109">
    <property type="entry name" value="DNA_bind_recomb_sf"/>
</dbReference>
<dbReference type="SMART" id="SM00857">
    <property type="entry name" value="Resolvase"/>
    <property type="match status" value="1"/>
</dbReference>
<dbReference type="PANTHER" id="PTHR30461">
    <property type="entry name" value="DNA-INVERTASE FROM LAMBDOID PROPHAGE"/>
    <property type="match status" value="1"/>
</dbReference>
<keyword evidence="3" id="KW-1185">Reference proteome</keyword>
<accession>A0ABZ1IED5</accession>
<dbReference type="SUPFAM" id="SSF53041">
    <property type="entry name" value="Resolvase-like"/>
    <property type="match status" value="1"/>
</dbReference>
<reference evidence="2 3" key="1">
    <citation type="journal article" date="2015" name="Int. J. Syst. Evol. Microbiol.">
        <title>Amycolatopsis rhabdoformis sp. nov., an actinomycete isolated from a tropical forest soil.</title>
        <authorList>
            <person name="Souza W.R."/>
            <person name="Silva R.E."/>
            <person name="Goodfellow M."/>
            <person name="Busarakam K."/>
            <person name="Figueiro F.S."/>
            <person name="Ferreira D."/>
            <person name="Rodrigues-Filho E."/>
            <person name="Moraes L.A.B."/>
            <person name="Zucchi T.D."/>
        </authorList>
    </citation>
    <scope>NUCLEOTIDE SEQUENCE [LARGE SCALE GENOMIC DNA]</scope>
    <source>
        <strain evidence="2 3">NCIMB 14900</strain>
    </source>
</reference>
<dbReference type="InterPro" id="IPR006119">
    <property type="entry name" value="Resolv_N"/>
</dbReference>
<dbReference type="Gene3D" id="3.90.1750.20">
    <property type="entry name" value="Putative Large Serine Recombinase, Chain B, Domain 2"/>
    <property type="match status" value="1"/>
</dbReference>
<dbReference type="InterPro" id="IPR025827">
    <property type="entry name" value="Zn_ribbon_recom_dom"/>
</dbReference>
<evidence type="ECO:0000313" key="3">
    <source>
        <dbReference type="Proteomes" id="UP001330812"/>
    </source>
</evidence>
<dbReference type="InterPro" id="IPR011109">
    <property type="entry name" value="DNA_bind_recombinase_dom"/>
</dbReference>
<dbReference type="PROSITE" id="PS51737">
    <property type="entry name" value="RECOMBINASE_DNA_BIND"/>
    <property type="match status" value="1"/>
</dbReference>
<dbReference type="Pfam" id="PF13408">
    <property type="entry name" value="Zn_ribbon_recom"/>
    <property type="match status" value="1"/>
</dbReference>
<dbReference type="InterPro" id="IPR050639">
    <property type="entry name" value="SSR_resolvase"/>
</dbReference>